<accession>A0AAW0E0G8</accession>
<feature type="compositionally biased region" description="Basic and acidic residues" evidence="1">
    <location>
        <begin position="205"/>
        <end position="237"/>
    </location>
</feature>
<sequence>MAEMWQMGKFDQTPLRRAGNPRATERREEEGRKRKTLQDDRRKKEEGERREEVGSGSRQKGGIDKMPKWNPGEVEPRTTDIKTTTPQEHKEGRQQGRLEPAGWWKPIRNKTKTGLGRAGARPDEGGHVIGPDEGPDESEEPGELGKVERSTRRLARKPRDERGSRSRLDEVEQVQVSKGGLAEGVGTSRTKGRPRLQGAGRVRTRIREVSEHKTKSCCQEEKSGQEGDEREEIRTVRQGDNVNYQTKEYKRETLRI</sequence>
<reference evidence="2 3" key="1">
    <citation type="journal article" date="2024" name="J Genomics">
        <title>Draft genome sequencing and assembly of Favolaschia claudopus CIRM-BRFM 2984 isolated from oak limbs.</title>
        <authorList>
            <person name="Navarro D."/>
            <person name="Drula E."/>
            <person name="Chaduli D."/>
            <person name="Cazenave R."/>
            <person name="Ahrendt S."/>
            <person name="Wang J."/>
            <person name="Lipzen A."/>
            <person name="Daum C."/>
            <person name="Barry K."/>
            <person name="Grigoriev I.V."/>
            <person name="Favel A."/>
            <person name="Rosso M.N."/>
            <person name="Martin F."/>
        </authorList>
    </citation>
    <scope>NUCLEOTIDE SEQUENCE [LARGE SCALE GENOMIC DNA]</scope>
    <source>
        <strain evidence="2 3">CIRM-BRFM 2984</strain>
    </source>
</reference>
<comment type="caution">
    <text evidence="2">The sequence shown here is derived from an EMBL/GenBank/DDBJ whole genome shotgun (WGS) entry which is preliminary data.</text>
</comment>
<dbReference type="AlphaFoldDB" id="A0AAW0E0G8"/>
<feature type="compositionally biased region" description="Basic and acidic residues" evidence="1">
    <location>
        <begin position="23"/>
        <end position="53"/>
    </location>
</feature>
<evidence type="ECO:0000313" key="2">
    <source>
        <dbReference type="EMBL" id="KAK7057347.1"/>
    </source>
</evidence>
<protein>
    <submittedName>
        <fullName evidence="2">Uncharacterized protein</fullName>
    </submittedName>
</protein>
<feature type="region of interest" description="Disordered" evidence="1">
    <location>
        <begin position="1"/>
        <end position="256"/>
    </location>
</feature>
<name>A0AAW0E0G8_9AGAR</name>
<feature type="compositionally biased region" description="Basic and acidic residues" evidence="1">
    <location>
        <begin position="143"/>
        <end position="170"/>
    </location>
</feature>
<feature type="compositionally biased region" description="Basic and acidic residues" evidence="1">
    <location>
        <begin position="87"/>
        <end position="96"/>
    </location>
</feature>
<evidence type="ECO:0000256" key="1">
    <source>
        <dbReference type="SAM" id="MobiDB-lite"/>
    </source>
</evidence>
<keyword evidence="3" id="KW-1185">Reference proteome</keyword>
<proteinExistence type="predicted"/>
<feature type="compositionally biased region" description="Basic and acidic residues" evidence="1">
    <location>
        <begin position="247"/>
        <end position="256"/>
    </location>
</feature>
<evidence type="ECO:0000313" key="3">
    <source>
        <dbReference type="Proteomes" id="UP001362999"/>
    </source>
</evidence>
<dbReference type="EMBL" id="JAWWNJ010000004">
    <property type="protein sequence ID" value="KAK7057347.1"/>
    <property type="molecule type" value="Genomic_DNA"/>
</dbReference>
<gene>
    <name evidence="2" type="ORF">R3P38DRAFT_2759616</name>
</gene>
<dbReference type="Proteomes" id="UP001362999">
    <property type="component" value="Unassembled WGS sequence"/>
</dbReference>
<organism evidence="2 3">
    <name type="scientific">Favolaschia claudopus</name>
    <dbReference type="NCBI Taxonomy" id="2862362"/>
    <lineage>
        <taxon>Eukaryota</taxon>
        <taxon>Fungi</taxon>
        <taxon>Dikarya</taxon>
        <taxon>Basidiomycota</taxon>
        <taxon>Agaricomycotina</taxon>
        <taxon>Agaricomycetes</taxon>
        <taxon>Agaricomycetidae</taxon>
        <taxon>Agaricales</taxon>
        <taxon>Marasmiineae</taxon>
        <taxon>Mycenaceae</taxon>
        <taxon>Favolaschia</taxon>
    </lineage>
</organism>
<feature type="compositionally biased region" description="Acidic residues" evidence="1">
    <location>
        <begin position="133"/>
        <end position="142"/>
    </location>
</feature>